<dbReference type="AlphaFoldDB" id="A0A8K0T528"/>
<organism evidence="2 3">
    <name type="scientific">Plectosphaerella cucumerina</name>
    <dbReference type="NCBI Taxonomy" id="40658"/>
    <lineage>
        <taxon>Eukaryota</taxon>
        <taxon>Fungi</taxon>
        <taxon>Dikarya</taxon>
        <taxon>Ascomycota</taxon>
        <taxon>Pezizomycotina</taxon>
        <taxon>Sordariomycetes</taxon>
        <taxon>Hypocreomycetidae</taxon>
        <taxon>Glomerellales</taxon>
        <taxon>Plectosphaerellaceae</taxon>
        <taxon>Plectosphaerella</taxon>
    </lineage>
</organism>
<reference evidence="2" key="1">
    <citation type="journal article" date="2021" name="Nat. Commun.">
        <title>Genetic determinants of endophytism in the Arabidopsis root mycobiome.</title>
        <authorList>
            <person name="Mesny F."/>
            <person name="Miyauchi S."/>
            <person name="Thiergart T."/>
            <person name="Pickel B."/>
            <person name="Atanasova L."/>
            <person name="Karlsson M."/>
            <person name="Huettel B."/>
            <person name="Barry K.W."/>
            <person name="Haridas S."/>
            <person name="Chen C."/>
            <person name="Bauer D."/>
            <person name="Andreopoulos W."/>
            <person name="Pangilinan J."/>
            <person name="LaButti K."/>
            <person name="Riley R."/>
            <person name="Lipzen A."/>
            <person name="Clum A."/>
            <person name="Drula E."/>
            <person name="Henrissat B."/>
            <person name="Kohler A."/>
            <person name="Grigoriev I.V."/>
            <person name="Martin F.M."/>
            <person name="Hacquard S."/>
        </authorList>
    </citation>
    <scope>NUCLEOTIDE SEQUENCE</scope>
    <source>
        <strain evidence="2">MPI-CAGE-AT-0016</strain>
    </source>
</reference>
<keyword evidence="1" id="KW-0812">Transmembrane</keyword>
<gene>
    <name evidence="2" type="ORF">B0T11DRAFT_291190</name>
</gene>
<comment type="caution">
    <text evidence="2">The sequence shown here is derived from an EMBL/GenBank/DDBJ whole genome shotgun (WGS) entry which is preliminary data.</text>
</comment>
<keyword evidence="1" id="KW-0472">Membrane</keyword>
<accession>A0A8K0T528</accession>
<name>A0A8K0T528_9PEZI</name>
<dbReference type="EMBL" id="JAGPXD010000007">
    <property type="protein sequence ID" value="KAH7347346.1"/>
    <property type="molecule type" value="Genomic_DNA"/>
</dbReference>
<proteinExistence type="predicted"/>
<protein>
    <submittedName>
        <fullName evidence="2">Uncharacterized protein</fullName>
    </submittedName>
</protein>
<keyword evidence="1" id="KW-1133">Transmembrane helix</keyword>
<evidence type="ECO:0000256" key="1">
    <source>
        <dbReference type="SAM" id="Phobius"/>
    </source>
</evidence>
<evidence type="ECO:0000313" key="3">
    <source>
        <dbReference type="Proteomes" id="UP000813385"/>
    </source>
</evidence>
<dbReference type="Proteomes" id="UP000813385">
    <property type="component" value="Unassembled WGS sequence"/>
</dbReference>
<keyword evidence="3" id="KW-1185">Reference proteome</keyword>
<sequence length="150" mass="17732">MTTWCSDSFHSSVDIYLFFLRFWEQLSRGDRRVCHLCVLFWTFFSAREGYDGRSCPRRKKITRLFLTSLVPEECSHWAVRLALLVMVFWALGFLMFSPTRCLPAQLFFARGSWMYPCPYPVNLGHVHVWRMVVMASCRWFLCLSSILSHA</sequence>
<feature type="transmembrane region" description="Helical" evidence="1">
    <location>
        <begin position="77"/>
        <end position="96"/>
    </location>
</feature>
<evidence type="ECO:0000313" key="2">
    <source>
        <dbReference type="EMBL" id="KAH7347346.1"/>
    </source>
</evidence>